<dbReference type="Proteomes" id="UP001367508">
    <property type="component" value="Unassembled WGS sequence"/>
</dbReference>
<reference evidence="1 2" key="1">
    <citation type="submission" date="2024-01" db="EMBL/GenBank/DDBJ databases">
        <title>The genomes of 5 underutilized Papilionoideae crops provide insights into root nodulation and disease resistanc.</title>
        <authorList>
            <person name="Jiang F."/>
        </authorList>
    </citation>
    <scope>NUCLEOTIDE SEQUENCE [LARGE SCALE GENOMIC DNA]</scope>
    <source>
        <strain evidence="1">LVBAO_FW01</strain>
        <tissue evidence="1">Leaves</tissue>
    </source>
</reference>
<sequence length="75" mass="8655">MVLGTPYRFVIDSNHESKNYIPTPGHHRIRVSRTRLAYAVCERTCEKFVTKGGSNMSYVHNPDKLVKEQYEVADI</sequence>
<accession>A0AAN9M9D5</accession>
<comment type="caution">
    <text evidence="1">The sequence shown here is derived from an EMBL/GenBank/DDBJ whole genome shotgun (WGS) entry which is preliminary data.</text>
</comment>
<keyword evidence="2" id="KW-1185">Reference proteome</keyword>
<evidence type="ECO:0000313" key="2">
    <source>
        <dbReference type="Proteomes" id="UP001367508"/>
    </source>
</evidence>
<proteinExistence type="predicted"/>
<evidence type="ECO:0000313" key="1">
    <source>
        <dbReference type="EMBL" id="KAK7350725.1"/>
    </source>
</evidence>
<dbReference type="EMBL" id="JAYMYQ010000002">
    <property type="protein sequence ID" value="KAK7350725.1"/>
    <property type="molecule type" value="Genomic_DNA"/>
</dbReference>
<protein>
    <submittedName>
        <fullName evidence="1">Uncharacterized protein</fullName>
    </submittedName>
</protein>
<gene>
    <name evidence="1" type="ORF">VNO77_09629</name>
</gene>
<organism evidence="1 2">
    <name type="scientific">Canavalia gladiata</name>
    <name type="common">Sword bean</name>
    <name type="synonym">Dolichos gladiatus</name>
    <dbReference type="NCBI Taxonomy" id="3824"/>
    <lineage>
        <taxon>Eukaryota</taxon>
        <taxon>Viridiplantae</taxon>
        <taxon>Streptophyta</taxon>
        <taxon>Embryophyta</taxon>
        <taxon>Tracheophyta</taxon>
        <taxon>Spermatophyta</taxon>
        <taxon>Magnoliopsida</taxon>
        <taxon>eudicotyledons</taxon>
        <taxon>Gunneridae</taxon>
        <taxon>Pentapetalae</taxon>
        <taxon>rosids</taxon>
        <taxon>fabids</taxon>
        <taxon>Fabales</taxon>
        <taxon>Fabaceae</taxon>
        <taxon>Papilionoideae</taxon>
        <taxon>50 kb inversion clade</taxon>
        <taxon>NPAAA clade</taxon>
        <taxon>indigoferoid/millettioid clade</taxon>
        <taxon>Phaseoleae</taxon>
        <taxon>Canavalia</taxon>
    </lineage>
</organism>
<name>A0AAN9M9D5_CANGL</name>
<dbReference type="AlphaFoldDB" id="A0AAN9M9D5"/>